<evidence type="ECO:0000259" key="3">
    <source>
        <dbReference type="Pfam" id="PF00462"/>
    </source>
</evidence>
<dbReference type="Gene3D" id="3.40.30.10">
    <property type="entry name" value="Glutaredoxin"/>
    <property type="match status" value="1"/>
</dbReference>
<name>A0A923M9F0_9BURK</name>
<feature type="signal peptide" evidence="2">
    <location>
        <begin position="1"/>
        <end position="25"/>
    </location>
</feature>
<reference evidence="5" key="1">
    <citation type="submission" date="2020-08" db="EMBL/GenBank/DDBJ databases">
        <title>Ramlibacter sp. GTP1 16S ribosomal RNA gene genome sequencing and assembly.</title>
        <authorList>
            <person name="Kang M."/>
        </authorList>
    </citation>
    <scope>NUCLEOTIDE SEQUENCE</scope>
    <source>
        <strain evidence="5">GTP1</strain>
    </source>
</reference>
<dbReference type="InterPro" id="IPR025392">
    <property type="entry name" value="DUF4124"/>
</dbReference>
<feature type="compositionally biased region" description="Polar residues" evidence="1">
    <location>
        <begin position="190"/>
        <end position="199"/>
    </location>
</feature>
<dbReference type="RefSeq" id="WP_187083198.1">
    <property type="nucleotide sequence ID" value="NZ_JACORU010000007.1"/>
</dbReference>
<gene>
    <name evidence="5" type="ORF">H8R02_19795</name>
</gene>
<dbReference type="Pfam" id="PF00462">
    <property type="entry name" value="Glutaredoxin"/>
    <property type="match status" value="1"/>
</dbReference>
<keyword evidence="2" id="KW-0732">Signal</keyword>
<dbReference type="CDD" id="cd02976">
    <property type="entry name" value="NrdH"/>
    <property type="match status" value="1"/>
</dbReference>
<evidence type="ECO:0000256" key="1">
    <source>
        <dbReference type="SAM" id="MobiDB-lite"/>
    </source>
</evidence>
<keyword evidence="6" id="KW-1185">Reference proteome</keyword>
<dbReference type="EMBL" id="JACORU010000007">
    <property type="protein sequence ID" value="MBC5766722.1"/>
    <property type="molecule type" value="Genomic_DNA"/>
</dbReference>
<feature type="region of interest" description="Disordered" evidence="1">
    <location>
        <begin position="161"/>
        <end position="219"/>
    </location>
</feature>
<dbReference type="InterPro" id="IPR002109">
    <property type="entry name" value="Glutaredoxin"/>
</dbReference>
<evidence type="ECO:0000259" key="4">
    <source>
        <dbReference type="Pfam" id="PF13511"/>
    </source>
</evidence>
<protein>
    <submittedName>
        <fullName evidence="5">Glutaredoxin family protein</fullName>
    </submittedName>
</protein>
<comment type="caution">
    <text evidence="5">The sequence shown here is derived from an EMBL/GenBank/DDBJ whole genome shotgun (WGS) entry which is preliminary data.</text>
</comment>
<proteinExistence type="predicted"/>
<evidence type="ECO:0000313" key="5">
    <source>
        <dbReference type="EMBL" id="MBC5766722.1"/>
    </source>
</evidence>
<organism evidence="5 6">
    <name type="scientific">Ramlibacter albus</name>
    <dbReference type="NCBI Taxonomy" id="2079448"/>
    <lineage>
        <taxon>Bacteria</taxon>
        <taxon>Pseudomonadati</taxon>
        <taxon>Pseudomonadota</taxon>
        <taxon>Betaproteobacteria</taxon>
        <taxon>Burkholderiales</taxon>
        <taxon>Comamonadaceae</taxon>
        <taxon>Ramlibacter</taxon>
    </lineage>
</organism>
<feature type="domain" description="DUF4124" evidence="4">
    <location>
        <begin position="15"/>
        <end position="55"/>
    </location>
</feature>
<feature type="domain" description="Glutaredoxin" evidence="3">
    <location>
        <begin position="80"/>
        <end position="130"/>
    </location>
</feature>
<feature type="compositionally biased region" description="Low complexity" evidence="1">
    <location>
        <begin position="210"/>
        <end position="219"/>
    </location>
</feature>
<dbReference type="Pfam" id="PF13511">
    <property type="entry name" value="DUF4124"/>
    <property type="match status" value="1"/>
</dbReference>
<dbReference type="InterPro" id="IPR036249">
    <property type="entry name" value="Thioredoxin-like_sf"/>
</dbReference>
<dbReference type="SUPFAM" id="SSF52833">
    <property type="entry name" value="Thioredoxin-like"/>
    <property type="match status" value="1"/>
</dbReference>
<dbReference type="AlphaFoldDB" id="A0A923M9F0"/>
<dbReference type="Proteomes" id="UP000596827">
    <property type="component" value="Unassembled WGS sequence"/>
</dbReference>
<feature type="chain" id="PRO_5037226841" evidence="2">
    <location>
        <begin position="26"/>
        <end position="219"/>
    </location>
</feature>
<evidence type="ECO:0000256" key="2">
    <source>
        <dbReference type="SAM" id="SignalP"/>
    </source>
</evidence>
<sequence length="219" mass="22937">MFQARPVVGAALLGLAALCSIGAGAQTIYRIVGPDGKVTFSDRPPEDAKAKASLAPTVSGANSTQSLPFELRQPAQRYPVTLYTAANCAPCGNARNFLSSRGIPFTERTVGSNEDIEALQRLAGSPTVPFATIGAQQLKGFSESEWSQFLDAAGYPKTSILPAGYRNPPPSPLVAVQAPTQPRAQGGDGQQPTAQNTPGQQQPPRPPAENPDNPAGIRF</sequence>
<evidence type="ECO:0000313" key="6">
    <source>
        <dbReference type="Proteomes" id="UP000596827"/>
    </source>
</evidence>
<accession>A0A923M9F0</accession>
<dbReference type="PROSITE" id="PS51354">
    <property type="entry name" value="GLUTAREDOXIN_2"/>
    <property type="match status" value="1"/>
</dbReference>